<protein>
    <recommendedName>
        <fullName evidence="4">NADP-dependent oxidoreductase domain-containing protein</fullName>
    </recommendedName>
</protein>
<evidence type="ECO:0000256" key="2">
    <source>
        <dbReference type="ARBA" id="ARBA00023002"/>
    </source>
</evidence>
<comment type="similarity">
    <text evidence="3">Belongs to the aldo/keto reductase family. Aldo/keto reductase 2 subfamily.</text>
</comment>
<dbReference type="EMBL" id="JAXOVC010000004">
    <property type="protein sequence ID" value="KAK4502721.1"/>
    <property type="molecule type" value="Genomic_DNA"/>
</dbReference>
<comment type="caution">
    <text evidence="5">The sequence shown here is derived from an EMBL/GenBank/DDBJ whole genome shotgun (WGS) entry which is preliminary data.</text>
</comment>
<organism evidence="5 6">
    <name type="scientific">Zasmidium cellare</name>
    <name type="common">Wine cellar mold</name>
    <name type="synonym">Racodium cellare</name>
    <dbReference type="NCBI Taxonomy" id="395010"/>
    <lineage>
        <taxon>Eukaryota</taxon>
        <taxon>Fungi</taxon>
        <taxon>Dikarya</taxon>
        <taxon>Ascomycota</taxon>
        <taxon>Pezizomycotina</taxon>
        <taxon>Dothideomycetes</taxon>
        <taxon>Dothideomycetidae</taxon>
        <taxon>Mycosphaerellales</taxon>
        <taxon>Mycosphaerellaceae</taxon>
        <taxon>Zasmidium</taxon>
    </lineage>
</organism>
<dbReference type="PANTHER" id="PTHR43364">
    <property type="entry name" value="NADH-SPECIFIC METHYLGLYOXAL REDUCTASE-RELATED"/>
    <property type="match status" value="1"/>
</dbReference>
<name>A0ABR0EN78_ZASCE</name>
<evidence type="ECO:0000256" key="1">
    <source>
        <dbReference type="ARBA" id="ARBA00022857"/>
    </source>
</evidence>
<keyword evidence="2" id="KW-0560">Oxidoreductase</keyword>
<dbReference type="InterPro" id="IPR036812">
    <property type="entry name" value="NAD(P)_OxRdtase_dom_sf"/>
</dbReference>
<gene>
    <name evidence="5" type="ORF">PRZ48_006147</name>
</gene>
<evidence type="ECO:0000313" key="5">
    <source>
        <dbReference type="EMBL" id="KAK4502721.1"/>
    </source>
</evidence>
<keyword evidence="6" id="KW-1185">Reference proteome</keyword>
<dbReference type="InterPro" id="IPR050523">
    <property type="entry name" value="AKR_Detox_Biosynth"/>
</dbReference>
<dbReference type="Proteomes" id="UP001305779">
    <property type="component" value="Unassembled WGS sequence"/>
</dbReference>
<dbReference type="PANTHER" id="PTHR43364:SF7">
    <property type="entry name" value="NADP-DEPENDENT OXIDOREDUCTASE DOMAIN-CONTAINING PROTEIN-RELATED"/>
    <property type="match status" value="1"/>
</dbReference>
<proteinExistence type="inferred from homology"/>
<reference evidence="5 6" key="1">
    <citation type="journal article" date="2023" name="G3 (Bethesda)">
        <title>A chromosome-level genome assembly of Zasmidium syzygii isolated from banana leaves.</title>
        <authorList>
            <person name="van Westerhoven A.C."/>
            <person name="Mehrabi R."/>
            <person name="Talebi R."/>
            <person name="Steentjes M.B.F."/>
            <person name="Corcolon B."/>
            <person name="Chong P.A."/>
            <person name="Kema G.H.J."/>
            <person name="Seidl M.F."/>
        </authorList>
    </citation>
    <scope>NUCLEOTIDE SEQUENCE [LARGE SCALE GENOMIC DNA]</scope>
    <source>
        <strain evidence="5 6">P124</strain>
    </source>
</reference>
<keyword evidence="1" id="KW-0521">NADP</keyword>
<dbReference type="Gene3D" id="3.20.20.100">
    <property type="entry name" value="NADP-dependent oxidoreductase domain"/>
    <property type="match status" value="1"/>
</dbReference>
<accession>A0ABR0EN78</accession>
<evidence type="ECO:0000313" key="6">
    <source>
        <dbReference type="Proteomes" id="UP001305779"/>
    </source>
</evidence>
<sequence length="393" mass="43972">MTASTATTYFGTMITDSRSMHHRQLSPTASVRVSPLCLGAMTFGEAHAYRYGEITKQTAFSIMDHFYSQGGNFIDTANGYQAGESEMWVGEWMKERGVRDEIVLATKYTTGYMNHEKNRIQANFGGNSTKSMKVSVAASLKKLQTSYIDILYVHWWDYTTTIPELMHSLNDLVVSGQVLYLGISDTPAWVVSKANQYARDHGLRQFVVYQGGWNAAMRDFERDIIPMCKDEGMGLAPYGVLGQGQFQTEAAFAEREKNNEGRKFYAKVGPTREVSRVLEKIANAKGGKGVTDIALAYVMHKAPYVFPIVGARKLEHIQGSLAALSISLTEDEIREIEDSYHFDHGFPHTFLSGTLFNDEAKPKQAEGPQDVFLLKPLGEFDWVEQPKPIKPST</sequence>
<evidence type="ECO:0000259" key="4">
    <source>
        <dbReference type="Pfam" id="PF00248"/>
    </source>
</evidence>
<dbReference type="CDD" id="cd19146">
    <property type="entry name" value="AKR_AKR9A1-2"/>
    <property type="match status" value="1"/>
</dbReference>
<evidence type="ECO:0000256" key="3">
    <source>
        <dbReference type="ARBA" id="ARBA00038157"/>
    </source>
</evidence>
<dbReference type="InterPro" id="IPR023210">
    <property type="entry name" value="NADP_OxRdtase_dom"/>
</dbReference>
<feature type="domain" description="NADP-dependent oxidoreductase" evidence="4">
    <location>
        <begin position="35"/>
        <end position="339"/>
    </location>
</feature>
<dbReference type="Pfam" id="PF00248">
    <property type="entry name" value="Aldo_ket_red"/>
    <property type="match status" value="1"/>
</dbReference>
<dbReference type="SUPFAM" id="SSF51430">
    <property type="entry name" value="NAD(P)-linked oxidoreductase"/>
    <property type="match status" value="1"/>
</dbReference>